<gene>
    <name evidence="2" type="ORF">DPMN_115120</name>
</gene>
<evidence type="ECO:0000313" key="2">
    <source>
        <dbReference type="EMBL" id="KAH3841647.1"/>
    </source>
</evidence>
<accession>A0A9D4KLW2</accession>
<reference evidence="2" key="1">
    <citation type="journal article" date="2019" name="bioRxiv">
        <title>The Genome of the Zebra Mussel, Dreissena polymorpha: A Resource for Invasive Species Research.</title>
        <authorList>
            <person name="McCartney M.A."/>
            <person name="Auch B."/>
            <person name="Kono T."/>
            <person name="Mallez S."/>
            <person name="Zhang Y."/>
            <person name="Obille A."/>
            <person name="Becker A."/>
            <person name="Abrahante J.E."/>
            <person name="Garbe J."/>
            <person name="Badalamenti J.P."/>
            <person name="Herman A."/>
            <person name="Mangelson H."/>
            <person name="Liachko I."/>
            <person name="Sullivan S."/>
            <person name="Sone E.D."/>
            <person name="Koren S."/>
            <person name="Silverstein K.A.T."/>
            <person name="Beckman K.B."/>
            <person name="Gohl D.M."/>
        </authorList>
    </citation>
    <scope>NUCLEOTIDE SEQUENCE</scope>
    <source>
        <strain evidence="2">Duluth1</strain>
        <tissue evidence="2">Whole animal</tissue>
    </source>
</reference>
<reference evidence="2" key="2">
    <citation type="submission" date="2020-11" db="EMBL/GenBank/DDBJ databases">
        <authorList>
            <person name="McCartney M.A."/>
            <person name="Auch B."/>
            <person name="Kono T."/>
            <person name="Mallez S."/>
            <person name="Becker A."/>
            <person name="Gohl D.M."/>
            <person name="Silverstein K.A.T."/>
            <person name="Koren S."/>
            <person name="Bechman K.B."/>
            <person name="Herman A."/>
            <person name="Abrahante J.E."/>
            <person name="Garbe J."/>
        </authorList>
    </citation>
    <scope>NUCLEOTIDE SEQUENCE</scope>
    <source>
        <strain evidence="2">Duluth1</strain>
        <tissue evidence="2">Whole animal</tissue>
    </source>
</reference>
<evidence type="ECO:0000256" key="1">
    <source>
        <dbReference type="SAM" id="MobiDB-lite"/>
    </source>
</evidence>
<dbReference type="EMBL" id="JAIWYP010000004">
    <property type="protein sequence ID" value="KAH3841647.1"/>
    <property type="molecule type" value="Genomic_DNA"/>
</dbReference>
<organism evidence="2 3">
    <name type="scientific">Dreissena polymorpha</name>
    <name type="common">Zebra mussel</name>
    <name type="synonym">Mytilus polymorpha</name>
    <dbReference type="NCBI Taxonomy" id="45954"/>
    <lineage>
        <taxon>Eukaryota</taxon>
        <taxon>Metazoa</taxon>
        <taxon>Spiralia</taxon>
        <taxon>Lophotrochozoa</taxon>
        <taxon>Mollusca</taxon>
        <taxon>Bivalvia</taxon>
        <taxon>Autobranchia</taxon>
        <taxon>Heteroconchia</taxon>
        <taxon>Euheterodonta</taxon>
        <taxon>Imparidentia</taxon>
        <taxon>Neoheterodontei</taxon>
        <taxon>Myida</taxon>
        <taxon>Dreissenoidea</taxon>
        <taxon>Dreissenidae</taxon>
        <taxon>Dreissena</taxon>
    </lineage>
</organism>
<feature type="compositionally biased region" description="Polar residues" evidence="1">
    <location>
        <begin position="116"/>
        <end position="126"/>
    </location>
</feature>
<feature type="region of interest" description="Disordered" evidence="1">
    <location>
        <begin position="108"/>
        <end position="132"/>
    </location>
</feature>
<keyword evidence="3" id="KW-1185">Reference proteome</keyword>
<dbReference type="AlphaFoldDB" id="A0A9D4KLW2"/>
<protein>
    <submittedName>
        <fullName evidence="2">Uncharacterized protein</fullName>
    </submittedName>
</protein>
<dbReference type="Proteomes" id="UP000828390">
    <property type="component" value="Unassembled WGS sequence"/>
</dbReference>
<feature type="non-terminal residue" evidence="2">
    <location>
        <position position="151"/>
    </location>
</feature>
<name>A0A9D4KLW2_DREPO</name>
<evidence type="ECO:0000313" key="3">
    <source>
        <dbReference type="Proteomes" id="UP000828390"/>
    </source>
</evidence>
<proteinExistence type="predicted"/>
<sequence length="151" mass="16620">MDVYGRVIGTVWFRRLVIREARIRGYPDECGAAVKAHLEFCTSEPVKKMAVMMYVPVPTVIAEQNSRSDKELTEGATATFTRARFWCADPVKSVHPALIAIWPPNNADPATHMPSPRNQLGQSLTSKPAGPEMMGGHCHRTLAAGRMDACL</sequence>
<comment type="caution">
    <text evidence="2">The sequence shown here is derived from an EMBL/GenBank/DDBJ whole genome shotgun (WGS) entry which is preliminary data.</text>
</comment>